<evidence type="ECO:0000313" key="1">
    <source>
        <dbReference type="EMBL" id="GIP55877.1"/>
    </source>
</evidence>
<comment type="caution">
    <text evidence="1">The sequence shown here is derived from an EMBL/GenBank/DDBJ whole genome shotgun (WGS) entry which is preliminary data.</text>
</comment>
<reference evidence="1 2" key="1">
    <citation type="submission" date="2021-03" db="EMBL/GenBank/DDBJ databases">
        <title>Antimicrobial resistance genes in bacteria isolated from Japanese honey, and their potential for conferring macrolide and lincosamide resistance in the American foulbrood pathogen Paenibacillus larvae.</title>
        <authorList>
            <person name="Okamoto M."/>
            <person name="Kumagai M."/>
            <person name="Kanamori H."/>
            <person name="Takamatsu D."/>
        </authorList>
    </citation>
    <scope>NUCLEOTIDE SEQUENCE [LARGE SCALE GENOMIC DNA]</scope>
    <source>
        <strain evidence="1 2">J42TS3</strain>
    </source>
</reference>
<dbReference type="Gene3D" id="3.40.50.1000">
    <property type="entry name" value="HAD superfamily/HAD-like"/>
    <property type="match status" value="1"/>
</dbReference>
<evidence type="ECO:0008006" key="3">
    <source>
        <dbReference type="Google" id="ProtNLM"/>
    </source>
</evidence>
<sequence length="692" mass="80843">MLKRIKEKLFYYVAEKNPHILREYQQYRWNNEELHRKNRLKSWSLLVRLNWKYRNFKKNNSSNTVQIKGPRVPYLKGPESSVYKRATPHHFAKDLLQYDIVSFDIFDTLVLRPFTKPVDLFMIVGQKLNYNGFYSLRIEAERAVRAISDDNEGTREITIEEIYKYIEKNTGIPKEQGIKAEFETEIDFCFANPYMKRVFDILQSHKKRMIIVSDMYYPKNMMNKLLEECGYTGYENIFVSCDYKISKSRKDLYNVVRNEFGDDLRIVHIGDNIHADINNAKEMGFETRYYKNVHEIGNQYRADGMSELIGSGYSGVVNTHLHNGTKEFSPAYEYGFIYGGLYIAGFCNWIHSYSKVNNIDKVIFLARDGDIYKKVYDELFDDIPSEYLLWSRIAHMKYLLQKDRNIFLKRNIDYRISSKQDITISSILTSIGLSQLSNKLIYWNLNREDKITQENADHLKKFFIDNIDEIIAIYKKGSDLAKEYVHSLIGEAKKVAIVDVGWNGTGPLGLKVLIEEEWNLSCEVSCLLAASGGPPTDIIANIQTEKIESYIFSRSNNRNLYDTHFSTNKGANSAIFELFTQAKSPSFSGFNNSELDFEFTFDLAEVENYSKIEEIHQGIIDFVKSYFTTFNKYPYMFNIAGYDAYLPFRMIIRDLSYIKNFFSDFVFNLNTGGDLEKKNVDTLGETLRKRML</sequence>
<dbReference type="SUPFAM" id="SSF56784">
    <property type="entry name" value="HAD-like"/>
    <property type="match status" value="1"/>
</dbReference>
<accession>A0ABQ4MIS9</accession>
<dbReference type="EMBL" id="BOSL01000025">
    <property type="protein sequence ID" value="GIP55877.1"/>
    <property type="molecule type" value="Genomic_DNA"/>
</dbReference>
<keyword evidence="2" id="KW-1185">Reference proteome</keyword>
<dbReference type="InterPro" id="IPR023214">
    <property type="entry name" value="HAD_sf"/>
</dbReference>
<dbReference type="InterPro" id="IPR036412">
    <property type="entry name" value="HAD-like_sf"/>
</dbReference>
<protein>
    <recommendedName>
        <fullName evidence="3">Haloacid dehalogenase</fullName>
    </recommendedName>
</protein>
<organism evidence="1 2">
    <name type="scientific">Paenibacillus vini</name>
    <dbReference type="NCBI Taxonomy" id="1476024"/>
    <lineage>
        <taxon>Bacteria</taxon>
        <taxon>Bacillati</taxon>
        <taxon>Bacillota</taxon>
        <taxon>Bacilli</taxon>
        <taxon>Bacillales</taxon>
        <taxon>Paenibacillaceae</taxon>
        <taxon>Paenibacillus</taxon>
    </lineage>
</organism>
<gene>
    <name evidence="1" type="ORF">J42TS3_49120</name>
</gene>
<dbReference type="RefSeq" id="WP_213656634.1">
    <property type="nucleotide sequence ID" value="NZ_BOSL01000025.1"/>
</dbReference>
<proteinExistence type="predicted"/>
<dbReference type="Gene3D" id="1.10.150.400">
    <property type="match status" value="1"/>
</dbReference>
<dbReference type="Proteomes" id="UP000679992">
    <property type="component" value="Unassembled WGS sequence"/>
</dbReference>
<evidence type="ECO:0000313" key="2">
    <source>
        <dbReference type="Proteomes" id="UP000679992"/>
    </source>
</evidence>
<name>A0ABQ4MIS9_9BACL</name>